<organism evidence="2 3">
    <name type="scientific">Armillaria tabescens</name>
    <name type="common">Ringless honey mushroom</name>
    <name type="synonym">Agaricus tabescens</name>
    <dbReference type="NCBI Taxonomy" id="1929756"/>
    <lineage>
        <taxon>Eukaryota</taxon>
        <taxon>Fungi</taxon>
        <taxon>Dikarya</taxon>
        <taxon>Basidiomycota</taxon>
        <taxon>Agaricomycotina</taxon>
        <taxon>Agaricomycetes</taxon>
        <taxon>Agaricomycetidae</taxon>
        <taxon>Agaricales</taxon>
        <taxon>Marasmiineae</taxon>
        <taxon>Physalacriaceae</taxon>
        <taxon>Desarmillaria</taxon>
    </lineage>
</organism>
<reference evidence="2" key="1">
    <citation type="submission" date="2023-06" db="EMBL/GenBank/DDBJ databases">
        <authorList>
            <consortium name="Lawrence Berkeley National Laboratory"/>
            <person name="Ahrendt S."/>
            <person name="Sahu N."/>
            <person name="Indic B."/>
            <person name="Wong-Bajracharya J."/>
            <person name="Merenyi Z."/>
            <person name="Ke H.-M."/>
            <person name="Monk M."/>
            <person name="Kocsube S."/>
            <person name="Drula E."/>
            <person name="Lipzen A."/>
            <person name="Balint B."/>
            <person name="Henrissat B."/>
            <person name="Andreopoulos B."/>
            <person name="Martin F.M."/>
            <person name="Harder C.B."/>
            <person name="Rigling D."/>
            <person name="Ford K.L."/>
            <person name="Foster G.D."/>
            <person name="Pangilinan J."/>
            <person name="Papanicolaou A."/>
            <person name="Barry K."/>
            <person name="LaButti K."/>
            <person name="Viragh M."/>
            <person name="Koriabine M."/>
            <person name="Yan M."/>
            <person name="Riley R."/>
            <person name="Champramary S."/>
            <person name="Plett K.L."/>
            <person name="Tsai I.J."/>
            <person name="Slot J."/>
            <person name="Sipos G."/>
            <person name="Plett J."/>
            <person name="Nagy L.G."/>
            <person name="Grigoriev I.V."/>
        </authorList>
    </citation>
    <scope>NUCLEOTIDE SEQUENCE</scope>
    <source>
        <strain evidence="2">CCBAS 213</strain>
    </source>
</reference>
<keyword evidence="3" id="KW-1185">Reference proteome</keyword>
<evidence type="ECO:0000313" key="3">
    <source>
        <dbReference type="Proteomes" id="UP001175211"/>
    </source>
</evidence>
<evidence type="ECO:0008006" key="4">
    <source>
        <dbReference type="Google" id="ProtNLM"/>
    </source>
</evidence>
<sequence length="138" mass="15939">MASFILPLPFNIAFTSLLRFSCSFTMCRRRQVRNVYTRCGHAVNLPEEIVQLLLQYCDNPLNFTTVFRFRARSLPASLVFSILRAASRRLVGRPVGNIVVILNSIVRRQFKYFCPFPLTFLIAPHIGSYCPWLQYQGC</sequence>
<proteinExistence type="predicted"/>
<dbReference type="AlphaFoldDB" id="A0AA39N4L9"/>
<gene>
    <name evidence="2" type="ORF">EV420DRAFT_402680</name>
</gene>
<feature type="signal peptide" evidence="1">
    <location>
        <begin position="1"/>
        <end position="23"/>
    </location>
</feature>
<evidence type="ECO:0000256" key="1">
    <source>
        <dbReference type="SAM" id="SignalP"/>
    </source>
</evidence>
<evidence type="ECO:0000313" key="2">
    <source>
        <dbReference type="EMBL" id="KAK0457951.1"/>
    </source>
</evidence>
<feature type="chain" id="PRO_5041415914" description="F-box domain-containing protein" evidence="1">
    <location>
        <begin position="24"/>
        <end position="138"/>
    </location>
</feature>
<dbReference type="GeneID" id="85365531"/>
<dbReference type="RefSeq" id="XP_060330243.1">
    <property type="nucleotide sequence ID" value="XM_060481983.1"/>
</dbReference>
<dbReference type="EMBL" id="JAUEPS010000019">
    <property type="protein sequence ID" value="KAK0457951.1"/>
    <property type="molecule type" value="Genomic_DNA"/>
</dbReference>
<protein>
    <recommendedName>
        <fullName evidence="4">F-box domain-containing protein</fullName>
    </recommendedName>
</protein>
<dbReference type="Proteomes" id="UP001175211">
    <property type="component" value="Unassembled WGS sequence"/>
</dbReference>
<comment type="caution">
    <text evidence="2">The sequence shown here is derived from an EMBL/GenBank/DDBJ whole genome shotgun (WGS) entry which is preliminary data.</text>
</comment>
<name>A0AA39N4L9_ARMTA</name>
<keyword evidence="1" id="KW-0732">Signal</keyword>
<accession>A0AA39N4L9</accession>